<dbReference type="Gene3D" id="3.30.40.10">
    <property type="entry name" value="Zinc/RING finger domain, C3HC4 (zinc finger)"/>
    <property type="match status" value="1"/>
</dbReference>
<accession>A0A0C2IUT3</accession>
<evidence type="ECO:0000313" key="15">
    <source>
        <dbReference type="EMBL" id="KII60587.1"/>
    </source>
</evidence>
<dbReference type="GO" id="GO:0005783">
    <property type="term" value="C:endoplasmic reticulum"/>
    <property type="evidence" value="ECO:0007669"/>
    <property type="project" value="InterPro"/>
</dbReference>
<comment type="subcellular location">
    <subcellularLocation>
        <location evidence="2">Endomembrane system</location>
    </subcellularLocation>
</comment>
<keyword evidence="7 11" id="KW-0863">Zinc-finger</keyword>
<comment type="pathway">
    <text evidence="3">Protein modification; protein ubiquitination.</text>
</comment>
<dbReference type="InterPro" id="IPR017907">
    <property type="entry name" value="Znf_RING_CS"/>
</dbReference>
<feature type="domain" description="RING-type" evidence="14">
    <location>
        <begin position="14"/>
        <end position="54"/>
    </location>
</feature>
<evidence type="ECO:0000256" key="4">
    <source>
        <dbReference type="ARBA" id="ARBA00012483"/>
    </source>
</evidence>
<dbReference type="SMART" id="SM00184">
    <property type="entry name" value="RING"/>
    <property type="match status" value="1"/>
</dbReference>
<evidence type="ECO:0000256" key="10">
    <source>
        <dbReference type="ARBA" id="ARBA00023136"/>
    </source>
</evidence>
<dbReference type="InterPro" id="IPR001841">
    <property type="entry name" value="Znf_RING"/>
</dbReference>
<keyword evidence="9" id="KW-0862">Zinc</keyword>
<feature type="transmembrane region" description="Helical" evidence="13">
    <location>
        <begin position="140"/>
        <end position="158"/>
    </location>
</feature>
<protein>
    <recommendedName>
        <fullName evidence="4">RING-type E3 ubiquitin transferase</fullName>
        <ecNumber evidence="4">2.3.2.27</ecNumber>
    </recommendedName>
</protein>
<dbReference type="GO" id="GO:0016567">
    <property type="term" value="P:protein ubiquitination"/>
    <property type="evidence" value="ECO:0007669"/>
    <property type="project" value="UniProtKB-UniPathway"/>
</dbReference>
<evidence type="ECO:0000256" key="11">
    <source>
        <dbReference type="PROSITE-ProRule" id="PRU00175"/>
    </source>
</evidence>
<evidence type="ECO:0000256" key="13">
    <source>
        <dbReference type="SAM" id="Phobius"/>
    </source>
</evidence>
<dbReference type="GO" id="GO:0061630">
    <property type="term" value="F:ubiquitin protein ligase activity"/>
    <property type="evidence" value="ECO:0007669"/>
    <property type="project" value="UniProtKB-EC"/>
</dbReference>
<keyword evidence="13" id="KW-1133">Transmembrane helix</keyword>
<dbReference type="PROSITE" id="PS00518">
    <property type="entry name" value="ZF_RING_1"/>
    <property type="match status" value="1"/>
</dbReference>
<gene>
    <name evidence="15" type="ORF">RF11_09473</name>
</gene>
<keyword evidence="13" id="KW-0812">Transmembrane</keyword>
<feature type="region of interest" description="Disordered" evidence="12">
    <location>
        <begin position="68"/>
        <end position="91"/>
    </location>
</feature>
<reference evidence="15 16" key="1">
    <citation type="journal article" date="2014" name="Genome Biol. Evol.">
        <title>The genome of the myxosporean Thelohanellus kitauei shows adaptations to nutrient acquisition within its fish host.</title>
        <authorList>
            <person name="Yang Y."/>
            <person name="Xiong J."/>
            <person name="Zhou Z."/>
            <person name="Huo F."/>
            <person name="Miao W."/>
            <person name="Ran C."/>
            <person name="Liu Y."/>
            <person name="Zhang J."/>
            <person name="Feng J."/>
            <person name="Wang M."/>
            <person name="Wang M."/>
            <person name="Wang L."/>
            <person name="Yao B."/>
        </authorList>
    </citation>
    <scope>NUCLEOTIDE SEQUENCE [LARGE SCALE GENOMIC DNA]</scope>
    <source>
        <strain evidence="15">Wuqing</strain>
    </source>
</reference>
<dbReference type="OrthoDB" id="302966at2759"/>
<dbReference type="Proteomes" id="UP000031668">
    <property type="component" value="Unassembled WGS sequence"/>
</dbReference>
<dbReference type="CDD" id="cd16534">
    <property type="entry name" value="RING-HC_RNF5-like"/>
    <property type="match status" value="1"/>
</dbReference>
<keyword evidence="10 13" id="KW-0472">Membrane</keyword>
<keyword evidence="16" id="KW-1185">Reference proteome</keyword>
<dbReference type="EC" id="2.3.2.27" evidence="4"/>
<evidence type="ECO:0000256" key="9">
    <source>
        <dbReference type="ARBA" id="ARBA00022833"/>
    </source>
</evidence>
<dbReference type="InterPro" id="IPR011016">
    <property type="entry name" value="Znf_RING-CH"/>
</dbReference>
<evidence type="ECO:0000256" key="6">
    <source>
        <dbReference type="ARBA" id="ARBA00022723"/>
    </source>
</evidence>
<dbReference type="EMBL" id="JWZT01005561">
    <property type="protein sequence ID" value="KII60587.1"/>
    <property type="molecule type" value="Genomic_DNA"/>
</dbReference>
<comment type="caution">
    <text evidence="15">The sequence shown here is derived from an EMBL/GenBank/DDBJ whole genome shotgun (WGS) entry which is preliminary data.</text>
</comment>
<dbReference type="GO" id="GO:0006511">
    <property type="term" value="P:ubiquitin-dependent protein catabolic process"/>
    <property type="evidence" value="ECO:0007669"/>
    <property type="project" value="InterPro"/>
</dbReference>
<dbReference type="GO" id="GO:0008270">
    <property type="term" value="F:zinc ion binding"/>
    <property type="evidence" value="ECO:0007669"/>
    <property type="project" value="UniProtKB-KW"/>
</dbReference>
<evidence type="ECO:0000256" key="3">
    <source>
        <dbReference type="ARBA" id="ARBA00004906"/>
    </source>
</evidence>
<evidence type="ECO:0000259" key="14">
    <source>
        <dbReference type="PROSITE" id="PS50089"/>
    </source>
</evidence>
<comment type="catalytic activity">
    <reaction evidence="1">
        <text>S-ubiquitinyl-[E2 ubiquitin-conjugating enzyme]-L-cysteine + [acceptor protein]-L-lysine = [E2 ubiquitin-conjugating enzyme]-L-cysteine + N(6)-ubiquitinyl-[acceptor protein]-L-lysine.</text>
        <dbReference type="EC" id="2.3.2.27"/>
    </reaction>
</comment>
<evidence type="ECO:0000256" key="12">
    <source>
        <dbReference type="SAM" id="MobiDB-lite"/>
    </source>
</evidence>
<dbReference type="PANTHER" id="PTHR12313">
    <property type="entry name" value="E3 UBIQUITIN-PROTEIN LIGASE RNF5-RELATED"/>
    <property type="match status" value="1"/>
</dbReference>
<evidence type="ECO:0000256" key="5">
    <source>
        <dbReference type="ARBA" id="ARBA00022679"/>
    </source>
</evidence>
<dbReference type="UniPathway" id="UPA00143"/>
<sequence length="159" mass="17834">MSNESKASKPSYTCGICFETARDPVVTPCGHLFCWPCLNTWLEIGSKATCPMCNAHVTHENVIPIYGSNSSSNSDPRKRNPPRAKWTSPPNDSSTFGMNNFRFSFSLGLFPFDFFSVFFDPFGSRNTIQRTPNFHVPDNIGKNLFLIVAAFIVTYAILY</sequence>
<dbReference type="InterPro" id="IPR045103">
    <property type="entry name" value="RNF5/RNF185-like"/>
</dbReference>
<evidence type="ECO:0000313" key="16">
    <source>
        <dbReference type="Proteomes" id="UP000031668"/>
    </source>
</evidence>
<evidence type="ECO:0000256" key="7">
    <source>
        <dbReference type="ARBA" id="ARBA00022771"/>
    </source>
</evidence>
<dbReference type="AlphaFoldDB" id="A0A0C2IUT3"/>
<dbReference type="Pfam" id="PF00097">
    <property type="entry name" value="zf-C3HC4"/>
    <property type="match status" value="1"/>
</dbReference>
<dbReference type="SUPFAM" id="SSF57850">
    <property type="entry name" value="RING/U-box"/>
    <property type="match status" value="1"/>
</dbReference>
<dbReference type="OMA" id="THENVIP"/>
<keyword evidence="8" id="KW-0833">Ubl conjugation pathway</keyword>
<dbReference type="InterPro" id="IPR018957">
    <property type="entry name" value="Znf_C3HC4_RING-type"/>
</dbReference>
<organism evidence="15 16">
    <name type="scientific">Thelohanellus kitauei</name>
    <name type="common">Myxosporean</name>
    <dbReference type="NCBI Taxonomy" id="669202"/>
    <lineage>
        <taxon>Eukaryota</taxon>
        <taxon>Metazoa</taxon>
        <taxon>Cnidaria</taxon>
        <taxon>Myxozoa</taxon>
        <taxon>Myxosporea</taxon>
        <taxon>Bivalvulida</taxon>
        <taxon>Platysporina</taxon>
        <taxon>Myxobolidae</taxon>
        <taxon>Thelohanellus</taxon>
    </lineage>
</organism>
<dbReference type="SMART" id="SM00744">
    <property type="entry name" value="RINGv"/>
    <property type="match status" value="1"/>
</dbReference>
<keyword evidence="5" id="KW-0808">Transferase</keyword>
<keyword evidence="6" id="KW-0479">Metal-binding</keyword>
<evidence type="ECO:0000256" key="8">
    <source>
        <dbReference type="ARBA" id="ARBA00022786"/>
    </source>
</evidence>
<evidence type="ECO:0000256" key="1">
    <source>
        <dbReference type="ARBA" id="ARBA00000900"/>
    </source>
</evidence>
<dbReference type="PROSITE" id="PS50089">
    <property type="entry name" value="ZF_RING_2"/>
    <property type="match status" value="1"/>
</dbReference>
<dbReference type="InterPro" id="IPR013083">
    <property type="entry name" value="Znf_RING/FYVE/PHD"/>
</dbReference>
<evidence type="ECO:0000256" key="2">
    <source>
        <dbReference type="ARBA" id="ARBA00004308"/>
    </source>
</evidence>
<proteinExistence type="predicted"/>
<name>A0A0C2IUT3_THEKT</name>